<feature type="compositionally biased region" description="Low complexity" evidence="1">
    <location>
        <begin position="98"/>
        <end position="114"/>
    </location>
</feature>
<dbReference type="EMBL" id="SRLO01002992">
    <property type="protein sequence ID" value="TNN32004.1"/>
    <property type="molecule type" value="Genomic_DNA"/>
</dbReference>
<organism evidence="2 3">
    <name type="scientific">Liparis tanakae</name>
    <name type="common">Tanaka's snailfish</name>
    <dbReference type="NCBI Taxonomy" id="230148"/>
    <lineage>
        <taxon>Eukaryota</taxon>
        <taxon>Metazoa</taxon>
        <taxon>Chordata</taxon>
        <taxon>Craniata</taxon>
        <taxon>Vertebrata</taxon>
        <taxon>Euteleostomi</taxon>
        <taxon>Actinopterygii</taxon>
        <taxon>Neopterygii</taxon>
        <taxon>Teleostei</taxon>
        <taxon>Neoteleostei</taxon>
        <taxon>Acanthomorphata</taxon>
        <taxon>Eupercaria</taxon>
        <taxon>Perciformes</taxon>
        <taxon>Cottioidei</taxon>
        <taxon>Cottales</taxon>
        <taxon>Liparidae</taxon>
        <taxon>Liparis</taxon>
    </lineage>
</organism>
<gene>
    <name evidence="2" type="ORF">EYF80_057838</name>
</gene>
<accession>A0A4Z2EUE7</accession>
<sequence length="138" mass="14104">MTQEEDAAPGPSSPQGTGAHSAARGGGPLTLDPVKREPLHAAPRRSTPLHAASRRPALAPGLHRHTQRVLPSELLPRDEGVVVGERVAADGGLDVGQQAAGAAARRPGRALLPAGPAPRVPGPRTFGDHGPRGSYLVS</sequence>
<evidence type="ECO:0000313" key="2">
    <source>
        <dbReference type="EMBL" id="TNN32004.1"/>
    </source>
</evidence>
<comment type="caution">
    <text evidence="2">The sequence shown here is derived from an EMBL/GenBank/DDBJ whole genome shotgun (WGS) entry which is preliminary data.</text>
</comment>
<evidence type="ECO:0000256" key="1">
    <source>
        <dbReference type="SAM" id="MobiDB-lite"/>
    </source>
</evidence>
<name>A0A4Z2EUE7_9TELE</name>
<evidence type="ECO:0000313" key="3">
    <source>
        <dbReference type="Proteomes" id="UP000314294"/>
    </source>
</evidence>
<proteinExistence type="predicted"/>
<feature type="region of interest" description="Disordered" evidence="1">
    <location>
        <begin position="1"/>
        <end position="73"/>
    </location>
</feature>
<protein>
    <submittedName>
        <fullName evidence="2">Uncharacterized protein</fullName>
    </submittedName>
</protein>
<feature type="region of interest" description="Disordered" evidence="1">
    <location>
        <begin position="98"/>
        <end position="138"/>
    </location>
</feature>
<dbReference type="Proteomes" id="UP000314294">
    <property type="component" value="Unassembled WGS sequence"/>
</dbReference>
<dbReference type="AlphaFoldDB" id="A0A4Z2EUE7"/>
<keyword evidence="3" id="KW-1185">Reference proteome</keyword>
<reference evidence="2 3" key="1">
    <citation type="submission" date="2019-03" db="EMBL/GenBank/DDBJ databases">
        <title>First draft genome of Liparis tanakae, snailfish: a comprehensive survey of snailfish specific genes.</title>
        <authorList>
            <person name="Kim W."/>
            <person name="Song I."/>
            <person name="Jeong J.-H."/>
            <person name="Kim D."/>
            <person name="Kim S."/>
            <person name="Ryu S."/>
            <person name="Song J.Y."/>
            <person name="Lee S.K."/>
        </authorList>
    </citation>
    <scope>NUCLEOTIDE SEQUENCE [LARGE SCALE GENOMIC DNA]</scope>
    <source>
        <tissue evidence="2">Muscle</tissue>
    </source>
</reference>